<dbReference type="InParanoid" id="A0A317XJA9"/>
<gene>
    <name evidence="2" type="ORF">BCV70DRAFT_202321</name>
</gene>
<reference evidence="2 3" key="1">
    <citation type="journal article" date="2018" name="Mol. Biol. Evol.">
        <title>Broad Genomic Sampling Reveals a Smut Pathogenic Ancestry of the Fungal Clade Ustilaginomycotina.</title>
        <authorList>
            <person name="Kijpornyongpan T."/>
            <person name="Mondo S.J."/>
            <person name="Barry K."/>
            <person name="Sandor L."/>
            <person name="Lee J."/>
            <person name="Lipzen A."/>
            <person name="Pangilinan J."/>
            <person name="LaButti K."/>
            <person name="Hainaut M."/>
            <person name="Henrissat B."/>
            <person name="Grigoriev I.V."/>
            <person name="Spatafora J.W."/>
            <person name="Aime M.C."/>
        </authorList>
    </citation>
    <scope>NUCLEOTIDE SEQUENCE [LARGE SCALE GENOMIC DNA]</scope>
    <source>
        <strain evidence="2 3">MCA 3645</strain>
    </source>
</reference>
<dbReference type="Proteomes" id="UP000246740">
    <property type="component" value="Unassembled WGS sequence"/>
</dbReference>
<sequence>MHRILGADKALGKHIASNRRPVSLFDFLTPALHPSRTVASVSTALPWQSVQESDVEGDRPESSFAAAKRSLQADRPLQSRITRPELYEATYKARADRNGSSVAAILTDFFFTDFSDAAQRRVQASSFDVTTVDQYLDACITEVELKKAARHILAFQLIGKDAATRVAKTGHLLLQLATRPLMPHDHSNITSGIGRREAGGRFGSPSHSTRDQTVSSLLREEVVVRRHVLFSPSVHLRLAQVARDNMFTNTLEALLALVEQRLLDPRSFHHPRNLQSRDLSSNAALACHSRAEANGISKKLASQIGLALMKGFSRLGQSYHVDHCFRMLRRADAPMLIWHYQYQIIAMANLRAQDLAEHGKTPNYDGDAKLQRDLLQLKAMMEENNISLDDKFLTTVVYGLGAPLRNPLLRHAATTHMSLAIKLVRSIADLLLSKSVTSSALEQRSGDRSDRADATLSADASDATSSDQLQRMPKLRAALVHVELDALDALKDGPESMQTVKRTRTLLDLDRPSADLLGSNDTAANTPLDAPAASSDTTESAIAEVDSLYFQLRMALSSKKLKYANTLLGRLLDVDVSRDGKERSPESITSMSDEAEASFRHVTLRQRSGAILGIKTALESRSASVSSDPCLDILAVLVQHGRFQDVWKTTLLPSNPSALHERDQFDPVAVQARMWKRWACTWSKDVLSEGRYDKAPRAAATRSNSMPLDQQRTFAGREPWKTLRTGLELLLRTVTQLQHAQTGVPMSLDEAGHRDTRDGQIQDGTTTASDALAAQFRTVFAERGTTDTMCRAAVRGGRRARRPDNKPEAAFVEKLGMAMRQRLLLVVEALRMVQAPAVIWTRIRHSVLKHAAAVEPERLWMPALTHVIDEIDRHHAEACRRRDASLQRHRRSPSPETASVFVLRTILSQRNKTRTDE</sequence>
<feature type="region of interest" description="Disordered" evidence="1">
    <location>
        <begin position="51"/>
        <end position="71"/>
    </location>
</feature>
<evidence type="ECO:0000256" key="1">
    <source>
        <dbReference type="SAM" id="MobiDB-lite"/>
    </source>
</evidence>
<evidence type="ECO:0000313" key="2">
    <source>
        <dbReference type="EMBL" id="PWY98151.1"/>
    </source>
</evidence>
<evidence type="ECO:0000313" key="3">
    <source>
        <dbReference type="Proteomes" id="UP000246740"/>
    </source>
</evidence>
<keyword evidence="3" id="KW-1185">Reference proteome</keyword>
<feature type="region of interest" description="Disordered" evidence="1">
    <location>
        <begin position="190"/>
        <end position="211"/>
    </location>
</feature>
<dbReference type="AlphaFoldDB" id="A0A317XJA9"/>
<dbReference type="OrthoDB" id="2549435at2759"/>
<name>A0A317XJA9_9BASI</name>
<feature type="compositionally biased region" description="Basic and acidic residues" evidence="1">
    <location>
        <begin position="444"/>
        <end position="453"/>
    </location>
</feature>
<dbReference type="EMBL" id="KZ819200">
    <property type="protein sequence ID" value="PWY98151.1"/>
    <property type="molecule type" value="Genomic_DNA"/>
</dbReference>
<organism evidence="2 3">
    <name type="scientific">Testicularia cyperi</name>
    <dbReference type="NCBI Taxonomy" id="1882483"/>
    <lineage>
        <taxon>Eukaryota</taxon>
        <taxon>Fungi</taxon>
        <taxon>Dikarya</taxon>
        <taxon>Basidiomycota</taxon>
        <taxon>Ustilaginomycotina</taxon>
        <taxon>Ustilaginomycetes</taxon>
        <taxon>Ustilaginales</taxon>
        <taxon>Anthracoideaceae</taxon>
        <taxon>Testicularia</taxon>
    </lineage>
</organism>
<proteinExistence type="predicted"/>
<feature type="compositionally biased region" description="Low complexity" evidence="1">
    <location>
        <begin position="454"/>
        <end position="469"/>
    </location>
</feature>
<accession>A0A317XJA9</accession>
<protein>
    <submittedName>
        <fullName evidence="2">Uncharacterized protein</fullName>
    </submittedName>
</protein>
<feature type="region of interest" description="Disordered" evidence="1">
    <location>
        <begin position="439"/>
        <end position="469"/>
    </location>
</feature>